<dbReference type="Gene3D" id="3.90.1310.10">
    <property type="entry name" value="Penicillin-binding protein 2a (Domain 2)"/>
    <property type="match status" value="1"/>
</dbReference>
<reference evidence="5 6" key="1">
    <citation type="submission" date="2009-02" db="EMBL/GenBank/DDBJ databases">
        <authorList>
            <person name="Fulton L."/>
            <person name="Clifton S."/>
            <person name="Fulton B."/>
            <person name="Xu J."/>
            <person name="Minx P."/>
            <person name="Pepin K.H."/>
            <person name="Johnson M."/>
            <person name="Bhonagiri V."/>
            <person name="Nash W.E."/>
            <person name="Mardis E.R."/>
            <person name="Wilson R.K."/>
        </authorList>
    </citation>
    <scope>NUCLEOTIDE SEQUENCE [LARGE SCALE GENOMIC DNA]</scope>
    <source>
        <strain evidence="5 6">ATCC 27758</strain>
    </source>
</reference>
<dbReference type="GO" id="GO:0008658">
    <property type="term" value="F:penicillin binding"/>
    <property type="evidence" value="ECO:0007669"/>
    <property type="project" value="InterPro"/>
</dbReference>
<dbReference type="EMBL" id="ABVR01000041">
    <property type="protein sequence ID" value="EEG89557.1"/>
    <property type="molecule type" value="Genomic_DNA"/>
</dbReference>
<organism evidence="5 6">
    <name type="scientific">Coprococcus comes ATCC 27758</name>
    <dbReference type="NCBI Taxonomy" id="470146"/>
    <lineage>
        <taxon>Bacteria</taxon>
        <taxon>Bacillati</taxon>
        <taxon>Bacillota</taxon>
        <taxon>Clostridia</taxon>
        <taxon>Lachnospirales</taxon>
        <taxon>Lachnospiraceae</taxon>
        <taxon>Coprococcus</taxon>
    </lineage>
</organism>
<keyword evidence="2" id="KW-1133">Transmembrane helix</keyword>
<comment type="caution">
    <text evidence="5">The sequence shown here is derived from an EMBL/GenBank/DDBJ whole genome shotgun (WGS) entry which is preliminary data.</text>
</comment>
<evidence type="ECO:0000313" key="5">
    <source>
        <dbReference type="EMBL" id="EEG89557.1"/>
    </source>
</evidence>
<dbReference type="InterPro" id="IPR036138">
    <property type="entry name" value="PBP_dimer_sf"/>
</dbReference>
<keyword evidence="2" id="KW-0812">Transmembrane</keyword>
<dbReference type="PANTHER" id="PTHR30627">
    <property type="entry name" value="PEPTIDOGLYCAN D,D-TRANSPEPTIDASE"/>
    <property type="match status" value="1"/>
</dbReference>
<dbReference type="Gene3D" id="3.40.710.10">
    <property type="entry name" value="DD-peptidase/beta-lactamase superfamily"/>
    <property type="match status" value="1"/>
</dbReference>
<dbReference type="AlphaFoldDB" id="C0BBT3"/>
<dbReference type="PANTHER" id="PTHR30627:SF24">
    <property type="entry name" value="PENICILLIN-BINDING PROTEIN 4B"/>
    <property type="match status" value="1"/>
</dbReference>
<protein>
    <submittedName>
        <fullName evidence="5">Penicillin-binding protein, transpeptidase domain protein</fullName>
    </submittedName>
</protein>
<dbReference type="GO" id="GO:0005886">
    <property type="term" value="C:plasma membrane"/>
    <property type="evidence" value="ECO:0007669"/>
    <property type="project" value="TreeGrafter"/>
</dbReference>
<dbReference type="Proteomes" id="UP000003793">
    <property type="component" value="Unassembled WGS sequence"/>
</dbReference>
<reference evidence="5 6" key="2">
    <citation type="submission" date="2009-03" db="EMBL/GenBank/DDBJ databases">
        <title>Draft genome sequence of Coprococcus comes (ATCC 27758).</title>
        <authorList>
            <person name="Sudarsanam P."/>
            <person name="Ley R."/>
            <person name="Guruge J."/>
            <person name="Turnbaugh P.J."/>
            <person name="Mahowald M."/>
            <person name="Liep D."/>
            <person name="Gordon J."/>
        </authorList>
    </citation>
    <scope>NUCLEOTIDE SEQUENCE [LARGE SCALE GENOMIC DNA]</scope>
    <source>
        <strain evidence="5 6">ATCC 27758</strain>
    </source>
</reference>
<dbReference type="SUPFAM" id="SSF56519">
    <property type="entry name" value="Penicillin binding protein dimerisation domain"/>
    <property type="match status" value="1"/>
</dbReference>
<evidence type="ECO:0000259" key="4">
    <source>
        <dbReference type="Pfam" id="PF21922"/>
    </source>
</evidence>
<dbReference type="GO" id="GO:0071555">
    <property type="term" value="P:cell wall organization"/>
    <property type="evidence" value="ECO:0007669"/>
    <property type="project" value="TreeGrafter"/>
</dbReference>
<dbReference type="SUPFAM" id="SSF56601">
    <property type="entry name" value="beta-lactamase/transpeptidase-like"/>
    <property type="match status" value="1"/>
</dbReference>
<evidence type="ECO:0000313" key="6">
    <source>
        <dbReference type="Proteomes" id="UP000003793"/>
    </source>
</evidence>
<dbReference type="InterPro" id="IPR050515">
    <property type="entry name" value="Beta-lactam/transpept"/>
</dbReference>
<dbReference type="Pfam" id="PF21922">
    <property type="entry name" value="PBP_dimer_2"/>
    <property type="match status" value="1"/>
</dbReference>
<dbReference type="HOGENOM" id="CLU_009289_1_0_9"/>
<feature type="region of interest" description="Disordered" evidence="1">
    <location>
        <begin position="1"/>
        <end position="81"/>
    </location>
</feature>
<feature type="transmembrane region" description="Helical" evidence="2">
    <location>
        <begin position="86"/>
        <end position="106"/>
    </location>
</feature>
<dbReference type="InterPro" id="IPR012338">
    <property type="entry name" value="Beta-lactam/transpept-like"/>
</dbReference>
<evidence type="ECO:0000256" key="1">
    <source>
        <dbReference type="SAM" id="MobiDB-lite"/>
    </source>
</evidence>
<dbReference type="InterPro" id="IPR054120">
    <property type="entry name" value="PBPA_dimer"/>
</dbReference>
<name>C0BBT3_9FIRM</name>
<proteinExistence type="predicted"/>
<evidence type="ECO:0000259" key="3">
    <source>
        <dbReference type="Pfam" id="PF00905"/>
    </source>
</evidence>
<dbReference type="InterPro" id="IPR001460">
    <property type="entry name" value="PCN-bd_Tpept"/>
</dbReference>
<dbReference type="Pfam" id="PF00905">
    <property type="entry name" value="Transpeptidase"/>
    <property type="match status" value="1"/>
</dbReference>
<keyword evidence="2" id="KW-0472">Membrane</keyword>
<gene>
    <name evidence="5" type="ORF">COPCOM_02541</name>
</gene>
<feature type="compositionally biased region" description="Basic and acidic residues" evidence="1">
    <location>
        <begin position="25"/>
        <end position="49"/>
    </location>
</feature>
<accession>C0BBT3</accession>
<sequence>MKGKNYREDELPDLDQQLESLPDESGYHDQKKKAEGKSRSRRTDGEPKKKAARSSQKNGQRRPKETQAERSGASKKKEKQMTNKELTRVTYIFVTLFLVLMGYLVYFDVVKSKEVVNSTYNIRQDLLADRVLRGSITDKNGEVLAQTVTNDDGSETREYPEGEVFAHVVGYAAKGKSGLESSQNFNLLTSNAFFLEKLANEFKDQKNTGDTVVTTLDANLQNAAYNALGDNKGAVVVMEPSTGKILAMVSKPSFDPNNVSENWDALNNDENSSLLNRATLGQYTPGSTFKLVTTLAFMRQNPDYNNYSFECNGEFSQNGATIHCYNSTAHGEENLTDSVANSCNSSFSNIGLQLDKAEWRKTAKQMLFNSKLPGDVKYNESSFRLKTDAGDADTMMTAIGQGETQVSPYHMAMIVSAIANGGKLMKPYLVDKITNYAGTTVKKYMPESYKELMTSSEAAQLTEYMKAVVDYGTGAALSGASYTVAGKTGTAEVSEDGNTVHSWFVGFSNVDNPELAISVCVEDADTATITGVSVAKQVLDSYYNN</sequence>
<evidence type="ECO:0000256" key="2">
    <source>
        <dbReference type="SAM" id="Phobius"/>
    </source>
</evidence>
<dbReference type="GO" id="GO:0071972">
    <property type="term" value="F:peptidoglycan L,D-transpeptidase activity"/>
    <property type="evidence" value="ECO:0007669"/>
    <property type="project" value="TreeGrafter"/>
</dbReference>
<feature type="domain" description="Penicillin-binding protein transpeptidase" evidence="3">
    <location>
        <begin position="233"/>
        <end position="538"/>
    </location>
</feature>
<feature type="domain" description="Penicillin binding protein A dimerisation" evidence="4">
    <location>
        <begin position="133"/>
        <end position="212"/>
    </location>
</feature>